<dbReference type="Gene3D" id="1.10.3080.10">
    <property type="entry name" value="Clc chloride channel"/>
    <property type="match status" value="1"/>
</dbReference>
<dbReference type="PANTHER" id="PTHR11689">
    <property type="entry name" value="CHLORIDE CHANNEL PROTEIN CLC FAMILY MEMBER"/>
    <property type="match status" value="1"/>
</dbReference>
<feature type="domain" description="CBS" evidence="12">
    <location>
        <begin position="783"/>
        <end position="839"/>
    </location>
</feature>
<gene>
    <name evidence="13" type="ORF">CVLEPA_LOCUS2503</name>
</gene>
<dbReference type="InterPro" id="IPR014743">
    <property type="entry name" value="Cl-channel_core"/>
</dbReference>
<dbReference type="PANTHER" id="PTHR11689:SF158">
    <property type="entry name" value="H(+)_CL(-) EXCHANGE TRANSPORTER 6"/>
    <property type="match status" value="1"/>
</dbReference>
<proteinExistence type="inferred from homology"/>
<evidence type="ECO:0000256" key="8">
    <source>
        <dbReference type="ARBA" id="ARBA00023136"/>
    </source>
</evidence>
<name>A0ABP0EZA5_CLALP</name>
<dbReference type="PROSITE" id="PS51371">
    <property type="entry name" value="CBS"/>
    <property type="match status" value="1"/>
</dbReference>
<keyword evidence="3 11" id="KW-0812">Transmembrane</keyword>
<evidence type="ECO:0000256" key="10">
    <source>
        <dbReference type="PROSITE-ProRule" id="PRU00703"/>
    </source>
</evidence>
<reference evidence="13 14" key="1">
    <citation type="submission" date="2024-02" db="EMBL/GenBank/DDBJ databases">
        <authorList>
            <person name="Daric V."/>
            <person name="Darras S."/>
        </authorList>
    </citation>
    <scope>NUCLEOTIDE SEQUENCE [LARGE SCALE GENOMIC DNA]</scope>
</reference>
<evidence type="ECO:0000313" key="14">
    <source>
        <dbReference type="Proteomes" id="UP001642483"/>
    </source>
</evidence>
<feature type="transmembrane region" description="Helical" evidence="11">
    <location>
        <begin position="274"/>
        <end position="293"/>
    </location>
</feature>
<dbReference type="InterPro" id="IPR002248">
    <property type="entry name" value="Cl_channel-6"/>
</dbReference>
<accession>A0ABP0EZA5</accession>
<sequence length="857" mass="95788">MSERNALCCMPHSSCCRRRQSDGLNQPLTHFRRRAPCGKDYESLDYDQCYNKPYRKMTEDLIQQGSKWYSMKKEALSWLSIFFVGFFTALVAFFIDAITRLLTEWKLSTVTNTMETCSHWGCLSNSLGILILFNASFVLVAAALVVFGEPLAAGSGIPEIKCYLNGVKVQHVIRLWTLFCKAVGVLFSVSGGLLVGKEGPMIHSGGVIGAGVPQFESLSFRKFKLKIPFFRSDREKRDFVSAGAAAGVAAAFGAPIGGVLFSLEEGSSFWNQSLTWKTLFCTMTSTFTLNFFLSGTEYSSWGSFYQNGLLTFGLFQCPPDNKKCHLWTAGDLLIFILIGCGGGFFGMVFNFINTKLTLFRLKYIVKMHKFVRIFEALLIGVVTTLVLFLTPAFIGECKDIVPPQNSSFGVTGNSDVQRFLCQNGTYNDMVSLFFNTQEEAIKQLFHNSGEFSLLTLGLFFLLFYLLCCWTYGSSVPSGLFVPCILCGAAYGRFVATVLQKFFGMEHIYLGTFSLIGAAAFLGGVVRMTISLTVILIECTNEISLSLPIMVTLMVAKWIGDLGNVGLYDIHINLKHVPLLEWEAPHLALNYTAADIMNTRLSFVYPYTRVRSIFNLLSTTAHNAFPVVTLNYGKSLKKVTNELQSDTVTSTNLRYRSSSHVSRKQIESERAKLHNSDSELFLVDRPNENMIKEEPQNITSGVYDGFNSLEDNLCPMTFHGMVLRSHLIALLKQNVSYSENDEPTAQNNISYESLNADYPRFPSIHDLDLENIDMDQIMDVSPYMHPCPYVVHPDSPVPQVFNLFRTMGLRHLPVINSSGEVIGLITRHNLSHEYLSKITKHAAVGNEFSLNLTSVARD</sequence>
<feature type="transmembrane region" description="Helical" evidence="11">
    <location>
        <begin position="75"/>
        <end position="95"/>
    </location>
</feature>
<dbReference type="InterPro" id="IPR046342">
    <property type="entry name" value="CBS_dom_sf"/>
</dbReference>
<feature type="transmembrane region" description="Helical" evidence="11">
    <location>
        <begin position="451"/>
        <end position="472"/>
    </location>
</feature>
<dbReference type="SUPFAM" id="SSF54631">
    <property type="entry name" value="CBS-domain pair"/>
    <property type="match status" value="1"/>
</dbReference>
<keyword evidence="4" id="KW-0677">Repeat</keyword>
<evidence type="ECO:0000256" key="7">
    <source>
        <dbReference type="ARBA" id="ARBA00023122"/>
    </source>
</evidence>
<evidence type="ECO:0000256" key="3">
    <source>
        <dbReference type="ARBA" id="ARBA00022692"/>
    </source>
</evidence>
<feature type="transmembrane region" description="Helical" evidence="11">
    <location>
        <begin position="129"/>
        <end position="152"/>
    </location>
</feature>
<evidence type="ECO:0000256" key="5">
    <source>
        <dbReference type="ARBA" id="ARBA00022989"/>
    </source>
</evidence>
<evidence type="ECO:0000256" key="9">
    <source>
        <dbReference type="ARBA" id="ARBA00023214"/>
    </source>
</evidence>
<evidence type="ECO:0000313" key="13">
    <source>
        <dbReference type="EMBL" id="CAK8672822.1"/>
    </source>
</evidence>
<keyword evidence="7 10" id="KW-0129">CBS domain</keyword>
<keyword evidence="14" id="KW-1185">Reference proteome</keyword>
<dbReference type="InterPro" id="IPR051280">
    <property type="entry name" value="Cl-channel/antiporter"/>
</dbReference>
<feature type="transmembrane region" description="Helical" evidence="11">
    <location>
        <begin position="332"/>
        <end position="353"/>
    </location>
</feature>
<keyword evidence="6 11" id="KW-0406">Ion transport</keyword>
<evidence type="ECO:0000259" key="12">
    <source>
        <dbReference type="PROSITE" id="PS51371"/>
    </source>
</evidence>
<keyword evidence="8 11" id="KW-0472">Membrane</keyword>
<dbReference type="Proteomes" id="UP001642483">
    <property type="component" value="Unassembled WGS sequence"/>
</dbReference>
<keyword evidence="9 11" id="KW-0868">Chloride</keyword>
<protein>
    <recommendedName>
        <fullName evidence="11">Chloride channel protein</fullName>
    </recommendedName>
</protein>
<dbReference type="SUPFAM" id="SSF81340">
    <property type="entry name" value="Clc chloride channel"/>
    <property type="match status" value="1"/>
</dbReference>
<feature type="transmembrane region" description="Helical" evidence="11">
    <location>
        <begin position="173"/>
        <end position="195"/>
    </location>
</feature>
<keyword evidence="5 11" id="KW-1133">Transmembrane helix</keyword>
<organism evidence="13 14">
    <name type="scientific">Clavelina lepadiformis</name>
    <name type="common">Light-bulb sea squirt</name>
    <name type="synonym">Ascidia lepadiformis</name>
    <dbReference type="NCBI Taxonomy" id="159417"/>
    <lineage>
        <taxon>Eukaryota</taxon>
        <taxon>Metazoa</taxon>
        <taxon>Chordata</taxon>
        <taxon>Tunicata</taxon>
        <taxon>Ascidiacea</taxon>
        <taxon>Aplousobranchia</taxon>
        <taxon>Clavelinidae</taxon>
        <taxon>Clavelina</taxon>
    </lineage>
</organism>
<dbReference type="InterPro" id="IPR001807">
    <property type="entry name" value="ClC"/>
</dbReference>
<keyword evidence="2 11" id="KW-0813">Transport</keyword>
<feature type="transmembrane region" description="Helical" evidence="11">
    <location>
        <begin position="373"/>
        <end position="394"/>
    </location>
</feature>
<comment type="similarity">
    <text evidence="11">Belongs to the chloride channel (TC 2.A.49) family.</text>
</comment>
<dbReference type="Gene3D" id="3.10.580.10">
    <property type="entry name" value="CBS-domain"/>
    <property type="match status" value="1"/>
</dbReference>
<dbReference type="Pfam" id="PF00654">
    <property type="entry name" value="Voltage_CLC"/>
    <property type="match status" value="1"/>
</dbReference>
<dbReference type="Pfam" id="PF00571">
    <property type="entry name" value="CBS"/>
    <property type="match status" value="1"/>
</dbReference>
<dbReference type="InterPro" id="IPR000644">
    <property type="entry name" value="CBS_dom"/>
</dbReference>
<dbReference type="SMART" id="SM00116">
    <property type="entry name" value="CBS"/>
    <property type="match status" value="1"/>
</dbReference>
<evidence type="ECO:0000256" key="1">
    <source>
        <dbReference type="ARBA" id="ARBA00004141"/>
    </source>
</evidence>
<dbReference type="EMBL" id="CAWYQH010000001">
    <property type="protein sequence ID" value="CAK8672822.1"/>
    <property type="molecule type" value="Genomic_DNA"/>
</dbReference>
<comment type="subcellular location">
    <subcellularLocation>
        <location evidence="1 11">Membrane</location>
        <topology evidence="1 11">Multi-pass membrane protein</topology>
    </subcellularLocation>
</comment>
<evidence type="ECO:0000256" key="11">
    <source>
        <dbReference type="RuleBase" id="RU361221"/>
    </source>
</evidence>
<dbReference type="PRINTS" id="PR01117">
    <property type="entry name" value="CLCHANNEL6"/>
</dbReference>
<dbReference type="PRINTS" id="PR00762">
    <property type="entry name" value="CLCHANNEL"/>
</dbReference>
<comment type="caution">
    <text evidence="13">The sequence shown here is derived from an EMBL/GenBank/DDBJ whole genome shotgun (WGS) entry which is preliminary data.</text>
</comment>
<evidence type="ECO:0000256" key="2">
    <source>
        <dbReference type="ARBA" id="ARBA00022448"/>
    </source>
</evidence>
<feature type="transmembrane region" description="Helical" evidence="11">
    <location>
        <begin position="239"/>
        <end position="262"/>
    </location>
</feature>
<evidence type="ECO:0000256" key="4">
    <source>
        <dbReference type="ARBA" id="ARBA00022737"/>
    </source>
</evidence>
<feature type="transmembrane region" description="Helical" evidence="11">
    <location>
        <begin position="507"/>
        <end position="536"/>
    </location>
</feature>
<feature type="transmembrane region" description="Helical" evidence="11">
    <location>
        <begin position="478"/>
        <end position="495"/>
    </location>
</feature>
<evidence type="ECO:0000256" key="6">
    <source>
        <dbReference type="ARBA" id="ARBA00023065"/>
    </source>
</evidence>